<dbReference type="HOGENOM" id="CLU_105924_1_0_9"/>
<dbReference type="GO" id="GO:0008080">
    <property type="term" value="F:N-acetyltransferase activity"/>
    <property type="evidence" value="ECO:0007669"/>
    <property type="project" value="InterPro"/>
</dbReference>
<accession>N2B195</accession>
<dbReference type="PANTHER" id="PTHR13947">
    <property type="entry name" value="GNAT FAMILY N-ACETYLTRANSFERASE"/>
    <property type="match status" value="1"/>
</dbReference>
<dbReference type="InterPro" id="IPR000182">
    <property type="entry name" value="GNAT_dom"/>
</dbReference>
<evidence type="ECO:0000313" key="3">
    <source>
        <dbReference type="EMBL" id="EMZ35332.1"/>
    </source>
</evidence>
<proteinExistence type="predicted"/>
<dbReference type="Gene3D" id="3.40.630.30">
    <property type="match status" value="1"/>
</dbReference>
<dbReference type="CDD" id="cd04301">
    <property type="entry name" value="NAT_SF"/>
    <property type="match status" value="1"/>
</dbReference>
<dbReference type="InterPro" id="IPR016181">
    <property type="entry name" value="Acyl_CoA_acyltransferase"/>
</dbReference>
<dbReference type="OrthoDB" id="5419426at2"/>
<dbReference type="PATRIC" id="fig|1235802.3.peg.1073"/>
<feature type="domain" description="N-acetyltransferase" evidence="2">
    <location>
        <begin position="5"/>
        <end position="162"/>
    </location>
</feature>
<dbReference type="InterPro" id="IPR050769">
    <property type="entry name" value="NAT_camello-type"/>
</dbReference>
<evidence type="ECO:0000259" key="2">
    <source>
        <dbReference type="PROSITE" id="PS51186"/>
    </source>
</evidence>
<gene>
    <name evidence="3" type="ORF">C823_00999</name>
</gene>
<dbReference type="Pfam" id="PF13673">
    <property type="entry name" value="Acetyltransf_10"/>
    <property type="match status" value="1"/>
</dbReference>
<organism evidence="3 4">
    <name type="scientific">Eubacterium plexicaudatum ASF492</name>
    <dbReference type="NCBI Taxonomy" id="1235802"/>
    <lineage>
        <taxon>Bacteria</taxon>
        <taxon>Bacillati</taxon>
        <taxon>Bacillota</taxon>
        <taxon>Clostridia</taxon>
        <taxon>Eubacteriales</taxon>
        <taxon>Eubacteriaceae</taxon>
        <taxon>Eubacterium</taxon>
    </lineage>
</organism>
<dbReference type="PANTHER" id="PTHR13947:SF37">
    <property type="entry name" value="LD18367P"/>
    <property type="match status" value="1"/>
</dbReference>
<sequence length="162" mass="18843">MKHAISIRTYKPGDPSMVCYFQYKLYEKQYNFNGFYEKEMLEGMAELYNDLEGSQMWIAELGGKIVGDIAIIKKGANKARLRCFGVDFSLQGQGLGNELLKIAINFCREKGYVYLTLGTLDILKSARHLYAKFGFHKTESEAYNEWDKNRDMYHEVWECELT</sequence>
<evidence type="ECO:0000313" key="4">
    <source>
        <dbReference type="Proteomes" id="UP000012589"/>
    </source>
</evidence>
<evidence type="ECO:0000256" key="1">
    <source>
        <dbReference type="ARBA" id="ARBA00022679"/>
    </source>
</evidence>
<keyword evidence="4" id="KW-1185">Reference proteome</keyword>
<dbReference type="STRING" id="1235802.C823_00999"/>
<protein>
    <recommendedName>
        <fullName evidence="2">N-acetyltransferase domain-containing protein</fullName>
    </recommendedName>
</protein>
<name>N2B195_9FIRM</name>
<dbReference type="eggNOG" id="COG1246">
    <property type="taxonomic scope" value="Bacteria"/>
</dbReference>
<dbReference type="AlphaFoldDB" id="N2B195"/>
<dbReference type="Proteomes" id="UP000012589">
    <property type="component" value="Unassembled WGS sequence"/>
</dbReference>
<dbReference type="EMBL" id="AQFT01000028">
    <property type="protein sequence ID" value="EMZ35332.1"/>
    <property type="molecule type" value="Genomic_DNA"/>
</dbReference>
<comment type="caution">
    <text evidence="3">The sequence shown here is derived from an EMBL/GenBank/DDBJ whole genome shotgun (WGS) entry which is preliminary data.</text>
</comment>
<reference evidence="3 4" key="1">
    <citation type="journal article" date="2014" name="Genome Announc.">
        <title>Draft genome sequences of the altered schaedler flora, a defined bacterial community from gnotobiotic mice.</title>
        <authorList>
            <person name="Wannemuehler M.J."/>
            <person name="Overstreet A.M."/>
            <person name="Ward D.V."/>
            <person name="Phillips G.J."/>
        </authorList>
    </citation>
    <scope>NUCLEOTIDE SEQUENCE [LARGE SCALE GENOMIC DNA]</scope>
    <source>
        <strain evidence="3 4">ASF492</strain>
    </source>
</reference>
<dbReference type="PROSITE" id="PS51186">
    <property type="entry name" value="GNAT"/>
    <property type="match status" value="1"/>
</dbReference>
<dbReference type="SUPFAM" id="SSF55729">
    <property type="entry name" value="Acyl-CoA N-acyltransferases (Nat)"/>
    <property type="match status" value="1"/>
</dbReference>
<keyword evidence="1" id="KW-0808">Transferase</keyword>